<name>A0AAV7GJY3_DENCH</name>
<keyword evidence="1" id="KW-0472">Membrane</keyword>
<feature type="transmembrane region" description="Helical" evidence="1">
    <location>
        <begin position="106"/>
        <end position="133"/>
    </location>
</feature>
<reference evidence="2 3" key="1">
    <citation type="journal article" date="2021" name="Hortic Res">
        <title>Chromosome-scale assembly of the Dendrobium chrysotoxum genome enhances the understanding of orchid evolution.</title>
        <authorList>
            <person name="Zhang Y."/>
            <person name="Zhang G.Q."/>
            <person name="Zhang D."/>
            <person name="Liu X.D."/>
            <person name="Xu X.Y."/>
            <person name="Sun W.H."/>
            <person name="Yu X."/>
            <person name="Zhu X."/>
            <person name="Wang Z.W."/>
            <person name="Zhao X."/>
            <person name="Zhong W.Y."/>
            <person name="Chen H."/>
            <person name="Yin W.L."/>
            <person name="Huang T."/>
            <person name="Niu S.C."/>
            <person name="Liu Z.J."/>
        </authorList>
    </citation>
    <scope>NUCLEOTIDE SEQUENCE [LARGE SCALE GENOMIC DNA]</scope>
    <source>
        <strain evidence="2">Lindl</strain>
    </source>
</reference>
<evidence type="ECO:0000256" key="1">
    <source>
        <dbReference type="SAM" id="Phobius"/>
    </source>
</evidence>
<gene>
    <name evidence="2" type="ORF">IEQ34_014169</name>
</gene>
<organism evidence="2 3">
    <name type="scientific">Dendrobium chrysotoxum</name>
    <name type="common">Orchid</name>
    <dbReference type="NCBI Taxonomy" id="161865"/>
    <lineage>
        <taxon>Eukaryota</taxon>
        <taxon>Viridiplantae</taxon>
        <taxon>Streptophyta</taxon>
        <taxon>Embryophyta</taxon>
        <taxon>Tracheophyta</taxon>
        <taxon>Spermatophyta</taxon>
        <taxon>Magnoliopsida</taxon>
        <taxon>Liliopsida</taxon>
        <taxon>Asparagales</taxon>
        <taxon>Orchidaceae</taxon>
        <taxon>Epidendroideae</taxon>
        <taxon>Malaxideae</taxon>
        <taxon>Dendrobiinae</taxon>
        <taxon>Dendrobium</taxon>
    </lineage>
</organism>
<proteinExistence type="predicted"/>
<keyword evidence="1" id="KW-0812">Transmembrane</keyword>
<accession>A0AAV7GJY3</accession>
<protein>
    <submittedName>
        <fullName evidence="2">Uncharacterized protein</fullName>
    </submittedName>
</protein>
<dbReference type="Proteomes" id="UP000775213">
    <property type="component" value="Unassembled WGS sequence"/>
</dbReference>
<evidence type="ECO:0000313" key="2">
    <source>
        <dbReference type="EMBL" id="KAH0456262.1"/>
    </source>
</evidence>
<comment type="caution">
    <text evidence="2">The sequence shown here is derived from an EMBL/GenBank/DDBJ whole genome shotgun (WGS) entry which is preliminary data.</text>
</comment>
<sequence length="135" mass="15218">MVVGSRASLEECSGNGRQSKKAHFLEFAGSVIVCTELYAERWRTRRGVNGVFGQFGACNNCLLENVADDCYVMRIIVELAIKRLQPSVFDRKLVEFDEFGVSRLLLFYNAMVLCVLLVLRSLYLLLSLVVMIIST</sequence>
<evidence type="ECO:0000313" key="3">
    <source>
        <dbReference type="Proteomes" id="UP000775213"/>
    </source>
</evidence>
<keyword evidence="1" id="KW-1133">Transmembrane helix</keyword>
<dbReference type="AlphaFoldDB" id="A0AAV7GJY3"/>
<keyword evidence="3" id="KW-1185">Reference proteome</keyword>
<dbReference type="EMBL" id="JAGFBR010000013">
    <property type="protein sequence ID" value="KAH0456262.1"/>
    <property type="molecule type" value="Genomic_DNA"/>
</dbReference>